<dbReference type="InterPro" id="IPR027275">
    <property type="entry name" value="PRC-brl_dom"/>
</dbReference>
<dbReference type="InterPro" id="IPR011033">
    <property type="entry name" value="PRC_barrel-like_sf"/>
</dbReference>
<sequence length="85" mass="9628">MRLSRFGGKEIINLSDGTKLGLLEDADLLIDENTGKIEAFLINSGRRLSFRSSERSVLKIPWENIKKIGSDIIVVEFNKNSRYNS</sequence>
<dbReference type="SUPFAM" id="SSF50346">
    <property type="entry name" value="PRC-barrel domain"/>
    <property type="match status" value="1"/>
</dbReference>
<dbReference type="EMBL" id="FQVH01000006">
    <property type="protein sequence ID" value="SHE83735.1"/>
    <property type="molecule type" value="Genomic_DNA"/>
</dbReference>
<evidence type="ECO:0000313" key="2">
    <source>
        <dbReference type="EMBL" id="SHE83735.1"/>
    </source>
</evidence>
<proteinExistence type="predicted"/>
<dbReference type="Gene3D" id="2.30.30.240">
    <property type="entry name" value="PRC-barrel domain"/>
    <property type="match status" value="1"/>
</dbReference>
<keyword evidence="3" id="KW-1185">Reference proteome</keyword>
<dbReference type="NCBIfam" id="TIGR02888">
    <property type="entry name" value="spore_YlmC_YmxH"/>
    <property type="match status" value="1"/>
</dbReference>
<feature type="domain" description="PRC-barrel" evidence="1">
    <location>
        <begin position="2"/>
        <end position="79"/>
    </location>
</feature>
<reference evidence="2 3" key="1">
    <citation type="submission" date="2016-11" db="EMBL/GenBank/DDBJ databases">
        <authorList>
            <person name="Jaros S."/>
            <person name="Januszkiewicz K."/>
            <person name="Wedrychowicz H."/>
        </authorList>
    </citation>
    <scope>NUCLEOTIDE SEQUENCE [LARGE SCALE GENOMIC DNA]</scope>
    <source>
        <strain evidence="2 3">DSM 17918</strain>
    </source>
</reference>
<dbReference type="RefSeq" id="WP_073342065.1">
    <property type="nucleotide sequence ID" value="NZ_FQVH01000006.1"/>
</dbReference>
<dbReference type="Pfam" id="PF05239">
    <property type="entry name" value="PRC"/>
    <property type="match status" value="1"/>
</dbReference>
<organism evidence="2 3">
    <name type="scientific">Caldanaerobius fijiensis DSM 17918</name>
    <dbReference type="NCBI Taxonomy" id="1121256"/>
    <lineage>
        <taxon>Bacteria</taxon>
        <taxon>Bacillati</taxon>
        <taxon>Bacillota</taxon>
        <taxon>Clostridia</taxon>
        <taxon>Thermoanaerobacterales</taxon>
        <taxon>Thermoanaerobacteraceae</taxon>
        <taxon>Caldanaerobius</taxon>
    </lineage>
</organism>
<dbReference type="PANTHER" id="PTHR40061:SF1">
    <property type="entry name" value="SPORULATION PROTEIN YLMC-RELATED"/>
    <property type="match status" value="1"/>
</dbReference>
<accession>A0A1M4WR84</accession>
<gene>
    <name evidence="2" type="ORF">SAMN02746089_00883</name>
</gene>
<dbReference type="OrthoDB" id="6024937at2"/>
<dbReference type="InterPro" id="IPR014238">
    <property type="entry name" value="Spore_YlmC/YmxH"/>
</dbReference>
<dbReference type="STRING" id="1121256.SAMN02746089_00883"/>
<dbReference type="PANTHER" id="PTHR40061">
    <property type="entry name" value="SPORULATION PROTEIN YLMC-RELATED"/>
    <property type="match status" value="1"/>
</dbReference>
<dbReference type="Proteomes" id="UP000184088">
    <property type="component" value="Unassembled WGS sequence"/>
</dbReference>
<name>A0A1M4WR84_9THEO</name>
<dbReference type="AlphaFoldDB" id="A0A1M4WR84"/>
<evidence type="ECO:0000259" key="1">
    <source>
        <dbReference type="Pfam" id="PF05239"/>
    </source>
</evidence>
<protein>
    <submittedName>
        <fullName evidence="2">Sporulation protein, YlmC/YmxH family</fullName>
    </submittedName>
</protein>
<evidence type="ECO:0000313" key="3">
    <source>
        <dbReference type="Proteomes" id="UP000184088"/>
    </source>
</evidence>